<evidence type="ECO:0000313" key="5">
    <source>
        <dbReference type="EMBL" id="EGU77597.1"/>
    </source>
</evidence>
<dbReference type="InterPro" id="IPR017853">
    <property type="entry name" value="GH"/>
</dbReference>
<dbReference type="SUPFAM" id="SSF74650">
    <property type="entry name" value="Galactose mutarotase-like"/>
    <property type="match status" value="1"/>
</dbReference>
<sequence>MATPTDPLNFIPADVFFPTVPNFTKPSEIFTVESSASTSPSDPLRYAAHITLKGEPNTHCLVQFASPQIWRVRYNPKYTAVSDYDDFNSLVDDLQQEYRDSEAWNSHPAQEGWFWKTSFEQKAPDHWVLTTVEYETKESTGVPNTALHFLASPFRIVATRKLKALDADPAFLKTVGIDTVSEYEQIIWQTTDQTFSYQGNPSIGAVNNVVFNIKKPGSAAYLGFGEQGGRTVIKKPTYLNFFFADELGYDNFNYSKVYGLGALDTREPLYHSTPFFLEMNGTPDRKNVTGVMVDNYSQVAIDLGKNDSHTISVATRFNTFDAWILTADDVPRMICIPPSSDDLSSSPDSFWVIIKHDKYRTFTNSNKNFPNVGSFLNGLKAKGVKSCTNITPILTIRPSDEGPYKALDSFWDVNDKKNPETKYSLLVADKRYLDGLPNNQPLCWRYDGGLQNLDPNNVNQRERFADYIGAPDYRDDYNFSENYNSGYPFHGGVSYGTNLGTPGFYPDLNRKAARKKWGEQYQYLFDNGLEFVWQDMTTPAAAKCYGDSLGFPSRLLMTDDSYTNPPKTKTAIELWSLYSYNLHKATYHGLNNLKGRENKRNFIIGRGSQTGMHRYAGLWTGDNGSSWDFFRISVAQVLALGYSGLSIAGVDMGGFTADPANTLPNPRWNHYLQHPEASSGGCKAFQEPWAYGDILNNFPGPLPPDQAALYRSVVPVCRYYVQLRYSLLQVLYDYMFANLINGLPVARAMLVTDPFDTSLFNSNQGFIDNQYLLGHNILVCPQVEQKAGRRDVYLPNSDNWYPSNLRVNNQGFGPDPILKHAAVLQKPAPGGKIVDYDCHIPDAVADPEQVAYVTPVYIRGGAIIPQLDVRQWVKEGDLNSPTIHVYPGGKTTSYSMYLDDGVSRDSAPIDLPQHKYKDAAQYTKAKGFYREVKFTQENTKTNRRITIRHQWDGYDARATIGDTYNFAIWTVQATAPPESQISVDFEDENGMTVIDSGLTSTYIVGRGVLTVSVPVHLVPSLKTPQNYTQGSFADRYLAINCVFLLNWLMHQTNSTQNRHRATNHQWSSKHLVHVCIVSLLHLHNLRHAYPQHPPQSSVLQEHGSPVHPPRIRASYHQHHGRRSLTHAIADTYYVGNPLGHQLYHLIQGYKTLTHDNKFKFLPASKSSIVYHPQYACHIIAIPPVGLHRQNPLIGMDTYFKPYNSPQFSPQTAHHFSPNIPCLIKCPARRMRLIHTKTFQLEEFYGQPPEYAILSHTWGPDEATYQDWQGNLELMKLKKGHQKIRRVCEQARKDGLMYLWCDTNCIDKSSSSEVSEALNAMFSWYKNASVCYVYLSDVAPIDTGAFDPMVQFRQSRWFTRGWTLPELLAPTSVVFFANDWTTIGTRKTLANTISFVTKIDQQYLDCTFYKASIGERMSWLSKRETERVEDIAYCMLGIFDINMQIIYGEGMRAFIRLQEEIIRVSNDQTLFCWAWDERYVPHDWASILSPSPKTFVDSSIYTEWPVHEAKTYTMTNAGLSIRLPIMNTITESVEQWLVLLNARRDSENQQVALLLNRLPGKDRCTRNRTPPCPVPVLTGSTKLREENMFIAGSRERASYQPDFHGYGSYEVLVTLDSGAIPYDSITSCPRLESGTISLQSWDQAGHYGRVLAIQGMQSIKKNEKRASVFIATLVFGIEVIGSKIEWFCKIRGIQESSSAFSNSTLEEAVYEEEQDIRSQLARTGHWRAIFDQEKDTTSDTVRKHEIDLLTSVSLSSGVRISASSMMAVAHLQLAHIVKPAEVAPWDDGHKFRTADGAKDLSRWLSALE</sequence>
<proteinExistence type="inferred from homology"/>
<feature type="domain" description="Glycoside hydrolase family 31 TIM barrel" evidence="2">
    <location>
        <begin position="348"/>
        <end position="733"/>
    </location>
</feature>
<dbReference type="SUPFAM" id="SSF51445">
    <property type="entry name" value="(Trans)glycosidases"/>
    <property type="match status" value="1"/>
</dbReference>
<organism evidence="5">
    <name type="scientific">Fusarium oxysporum (strain Fo5176)</name>
    <name type="common">Fusarium vascular wilt</name>
    <dbReference type="NCBI Taxonomy" id="660025"/>
    <lineage>
        <taxon>Eukaryota</taxon>
        <taxon>Fungi</taxon>
        <taxon>Dikarya</taxon>
        <taxon>Ascomycota</taxon>
        <taxon>Pezizomycotina</taxon>
        <taxon>Sordariomycetes</taxon>
        <taxon>Hypocreomycetidae</taxon>
        <taxon>Hypocreales</taxon>
        <taxon>Nectriaceae</taxon>
        <taxon>Fusarium</taxon>
        <taxon>Fusarium oxysporum species complex</taxon>
    </lineage>
</organism>
<evidence type="ECO:0000259" key="4">
    <source>
        <dbReference type="Pfam" id="PF21365"/>
    </source>
</evidence>
<dbReference type="Pfam" id="PF01055">
    <property type="entry name" value="Glyco_hydro_31_2nd"/>
    <property type="match status" value="1"/>
</dbReference>
<dbReference type="EMBL" id="AFQF01002934">
    <property type="protein sequence ID" value="EGU77597.1"/>
    <property type="molecule type" value="Genomic_DNA"/>
</dbReference>
<dbReference type="STRING" id="660025.F9FZQ3"/>
<dbReference type="Gene3D" id="2.60.40.1760">
    <property type="entry name" value="glycosyl hydrolase (family 31)"/>
    <property type="match status" value="1"/>
</dbReference>
<dbReference type="CDD" id="cd14752">
    <property type="entry name" value="GH31_N"/>
    <property type="match status" value="1"/>
</dbReference>
<feature type="domain" description="Glycosyl hydrolase family 31 C-terminal" evidence="4">
    <location>
        <begin position="742"/>
        <end position="864"/>
    </location>
</feature>
<dbReference type="PANTHER" id="PTHR10622">
    <property type="entry name" value="HET DOMAIN-CONTAINING PROTEIN"/>
    <property type="match status" value="1"/>
</dbReference>
<comment type="similarity">
    <text evidence="1">Belongs to the glycosyl hydrolase 31 family.</text>
</comment>
<dbReference type="OrthoDB" id="10070917at2759"/>
<dbReference type="InterPro" id="IPR011013">
    <property type="entry name" value="Gal_mutarotase_sf_dom"/>
</dbReference>
<evidence type="ECO:0000256" key="1">
    <source>
        <dbReference type="ARBA" id="ARBA00007806"/>
    </source>
</evidence>
<dbReference type="InterPro" id="IPR013780">
    <property type="entry name" value="Glyco_hydro_b"/>
</dbReference>
<dbReference type="Gene3D" id="3.20.20.80">
    <property type="entry name" value="Glycosidases"/>
    <property type="match status" value="1"/>
</dbReference>
<dbReference type="PANTHER" id="PTHR10622:SF10">
    <property type="entry name" value="HET DOMAIN-CONTAINING PROTEIN"/>
    <property type="match status" value="1"/>
</dbReference>
<gene>
    <name evidence="5" type="ORF">FOXB_11885</name>
</gene>
<dbReference type="GO" id="GO:0005975">
    <property type="term" value="P:carbohydrate metabolic process"/>
    <property type="evidence" value="ECO:0007669"/>
    <property type="project" value="InterPro"/>
</dbReference>
<dbReference type="GO" id="GO:0004553">
    <property type="term" value="F:hydrolase activity, hydrolyzing O-glycosyl compounds"/>
    <property type="evidence" value="ECO:0007669"/>
    <property type="project" value="InterPro"/>
</dbReference>
<dbReference type="InterPro" id="IPR000322">
    <property type="entry name" value="Glyco_hydro_31_TIM"/>
</dbReference>
<dbReference type="InterPro" id="IPR010730">
    <property type="entry name" value="HET"/>
</dbReference>
<dbReference type="GO" id="GO:0030246">
    <property type="term" value="F:carbohydrate binding"/>
    <property type="evidence" value="ECO:0007669"/>
    <property type="project" value="InterPro"/>
</dbReference>
<name>F9FZQ3_FUSOF</name>
<dbReference type="Pfam" id="PF06985">
    <property type="entry name" value="HET"/>
    <property type="match status" value="1"/>
</dbReference>
<feature type="domain" description="Heterokaryon incompatibility" evidence="3">
    <location>
        <begin position="1250"/>
        <end position="1338"/>
    </location>
</feature>
<dbReference type="SUPFAM" id="SSF51011">
    <property type="entry name" value="Glycosyl hydrolase domain"/>
    <property type="match status" value="1"/>
</dbReference>
<evidence type="ECO:0000259" key="2">
    <source>
        <dbReference type="Pfam" id="PF01055"/>
    </source>
</evidence>
<dbReference type="PaxDb" id="5507-FOXG_15352P0"/>
<reference evidence="5" key="1">
    <citation type="journal article" date="2012" name="Mol. Plant Microbe Interact.">
        <title>A highly conserved effector in Fusarium oxysporum is required for full virulence on Arabidopsis.</title>
        <authorList>
            <person name="Thatcher L.F."/>
            <person name="Gardiner D.M."/>
            <person name="Kazan K."/>
            <person name="Manners J."/>
        </authorList>
    </citation>
    <scope>NUCLEOTIDE SEQUENCE [LARGE SCALE GENOMIC DNA]</scope>
    <source>
        <strain evidence="5">Fo5176</strain>
    </source>
</reference>
<dbReference type="InterPro" id="IPR048395">
    <property type="entry name" value="Glyco_hydro_31_C"/>
</dbReference>
<comment type="caution">
    <text evidence="5">The sequence shown here is derived from an EMBL/GenBank/DDBJ whole genome shotgun (WGS) entry which is preliminary data.</text>
</comment>
<dbReference type="Gene3D" id="2.60.40.1180">
    <property type="entry name" value="Golgi alpha-mannosidase II"/>
    <property type="match status" value="2"/>
</dbReference>
<dbReference type="Pfam" id="PF21365">
    <property type="entry name" value="Glyco_hydro_31_3rd"/>
    <property type="match status" value="1"/>
</dbReference>
<evidence type="ECO:0000259" key="3">
    <source>
        <dbReference type="Pfam" id="PF06985"/>
    </source>
</evidence>
<protein>
    <submittedName>
        <fullName evidence="5">Uncharacterized protein</fullName>
    </submittedName>
</protein>
<accession>F9FZQ3</accession>